<comment type="caution">
    <text evidence="1">The sequence shown here is derived from an EMBL/GenBank/DDBJ whole genome shotgun (WGS) entry which is preliminary data.</text>
</comment>
<accession>A0A8H3XK99</accession>
<organism evidence="1 2">
    <name type="scientific">Gigaspora margarita</name>
    <dbReference type="NCBI Taxonomy" id="4874"/>
    <lineage>
        <taxon>Eukaryota</taxon>
        <taxon>Fungi</taxon>
        <taxon>Fungi incertae sedis</taxon>
        <taxon>Mucoromycota</taxon>
        <taxon>Glomeromycotina</taxon>
        <taxon>Glomeromycetes</taxon>
        <taxon>Diversisporales</taxon>
        <taxon>Gigasporaceae</taxon>
        <taxon>Gigaspora</taxon>
    </lineage>
</organism>
<dbReference type="EMBL" id="WTPW01000857">
    <property type="protein sequence ID" value="KAF0474146.1"/>
    <property type="molecule type" value="Genomic_DNA"/>
</dbReference>
<dbReference type="AlphaFoldDB" id="A0A8H3XK99"/>
<proteinExistence type="predicted"/>
<reference evidence="1 2" key="1">
    <citation type="journal article" date="2019" name="Environ. Microbiol.">
        <title>At the nexus of three kingdoms: the genome of the mycorrhizal fungus Gigaspora margarita provides insights into plant, endobacterial and fungal interactions.</title>
        <authorList>
            <person name="Venice F."/>
            <person name="Ghignone S."/>
            <person name="Salvioli di Fossalunga A."/>
            <person name="Amselem J."/>
            <person name="Novero M."/>
            <person name="Xianan X."/>
            <person name="Sedzielewska Toro K."/>
            <person name="Morin E."/>
            <person name="Lipzen A."/>
            <person name="Grigoriev I.V."/>
            <person name="Henrissat B."/>
            <person name="Martin F.M."/>
            <person name="Bonfante P."/>
        </authorList>
    </citation>
    <scope>NUCLEOTIDE SEQUENCE [LARGE SCALE GENOMIC DNA]</scope>
    <source>
        <strain evidence="1 2">BEG34</strain>
    </source>
</reference>
<evidence type="ECO:0000313" key="1">
    <source>
        <dbReference type="EMBL" id="KAF0474146.1"/>
    </source>
</evidence>
<protein>
    <submittedName>
        <fullName evidence="1">Carbohydrate-binding module family 13 protein</fullName>
    </submittedName>
</protein>
<keyword evidence="2" id="KW-1185">Reference proteome</keyword>
<name>A0A8H3XK99_GIGMA</name>
<dbReference type="OrthoDB" id="9895617at2759"/>
<gene>
    <name evidence="1" type="ORF">F8M41_024760</name>
</gene>
<sequence>MAEFLEFPKGDDFYIKSATSPSVSSQNLVFDIEDAINDQAKVIIAQQRNKRNNIEHDSYQLWHYENGFLINKQTLLYLEPESGRLSLLWARKSLYLFHALHQ</sequence>
<dbReference type="Proteomes" id="UP000439903">
    <property type="component" value="Unassembled WGS sequence"/>
</dbReference>
<evidence type="ECO:0000313" key="2">
    <source>
        <dbReference type="Proteomes" id="UP000439903"/>
    </source>
</evidence>